<evidence type="ECO:0000313" key="2">
    <source>
        <dbReference type="Proteomes" id="UP001281761"/>
    </source>
</evidence>
<evidence type="ECO:0000313" key="1">
    <source>
        <dbReference type="EMBL" id="KAK2961103.1"/>
    </source>
</evidence>
<dbReference type="Proteomes" id="UP001281761">
    <property type="component" value="Unassembled WGS sequence"/>
</dbReference>
<proteinExistence type="predicted"/>
<dbReference type="InterPro" id="IPR011989">
    <property type="entry name" value="ARM-like"/>
</dbReference>
<sequence>MEDDPLLQSHPTDSDQVLVPEPEPFLTFNSSSELLFEEQLTIYCSLVALVKAEYPFDDTLQDNAAQFLKNLAKECHHKENADQLVTILDPSSAGSPFGFIESILTLLSSPHLTLMEGTLLVLSHTVFNSSFAVKRQLVNSDFIPKVLTIVQPSTQPIAGNEDRIDYLIRILLPLAHLAFPYHLIKLGITAAVDKYHHREMIHQKVVIPSSHFVTFLISNRYLLHGLLLDSFMDLLYALLYISPFHHPTLEHVLASPIAMAFSSCVSLLEHNNPLCDILKDIHESMKLWEVHGPEVVKSGKVMLKALFSEGFLDTLEQLLESDRRGKWGNHIVSDCRCDMQMLGSNVECTEDDDEEDSDDNAASLEWPHTRFCGLFCDGTNAPIAGADEQTLCTPSNRPKMICSFGFVDLNAAVFNGHLVNRPLSKQFLASLNGTL</sequence>
<organism evidence="1 2">
    <name type="scientific">Blattamonas nauphoetae</name>
    <dbReference type="NCBI Taxonomy" id="2049346"/>
    <lineage>
        <taxon>Eukaryota</taxon>
        <taxon>Metamonada</taxon>
        <taxon>Preaxostyla</taxon>
        <taxon>Oxymonadida</taxon>
        <taxon>Blattamonas</taxon>
    </lineage>
</organism>
<dbReference type="Gene3D" id="1.25.10.10">
    <property type="entry name" value="Leucine-rich Repeat Variant"/>
    <property type="match status" value="1"/>
</dbReference>
<dbReference type="EMBL" id="JARBJD010000018">
    <property type="protein sequence ID" value="KAK2961103.1"/>
    <property type="molecule type" value="Genomic_DNA"/>
</dbReference>
<gene>
    <name evidence="1" type="ORF">BLNAU_3871</name>
</gene>
<reference evidence="1 2" key="1">
    <citation type="journal article" date="2022" name="bioRxiv">
        <title>Genomics of Preaxostyla Flagellates Illuminates Evolutionary Transitions and the Path Towards Mitochondrial Loss.</title>
        <authorList>
            <person name="Novak L.V.F."/>
            <person name="Treitli S.C."/>
            <person name="Pyrih J."/>
            <person name="Halakuc P."/>
            <person name="Pipaliya S.V."/>
            <person name="Vacek V."/>
            <person name="Brzon O."/>
            <person name="Soukal P."/>
            <person name="Eme L."/>
            <person name="Dacks J.B."/>
            <person name="Karnkowska A."/>
            <person name="Elias M."/>
            <person name="Hampl V."/>
        </authorList>
    </citation>
    <scope>NUCLEOTIDE SEQUENCE [LARGE SCALE GENOMIC DNA]</scope>
    <source>
        <strain evidence="1">NAU3</strain>
        <tissue evidence="1">Gut</tissue>
    </source>
</reference>
<dbReference type="SUPFAM" id="SSF48371">
    <property type="entry name" value="ARM repeat"/>
    <property type="match status" value="1"/>
</dbReference>
<protein>
    <submittedName>
        <fullName evidence="1">Uncharacterized protein</fullName>
    </submittedName>
</protein>
<name>A0ABQ9YBP4_9EUKA</name>
<keyword evidence="2" id="KW-1185">Reference proteome</keyword>
<dbReference type="InterPro" id="IPR016024">
    <property type="entry name" value="ARM-type_fold"/>
</dbReference>
<accession>A0ABQ9YBP4</accession>
<comment type="caution">
    <text evidence="1">The sequence shown here is derived from an EMBL/GenBank/DDBJ whole genome shotgun (WGS) entry which is preliminary data.</text>
</comment>